<dbReference type="HOGENOM" id="CLU_019955_0_0_1"/>
<dbReference type="GO" id="GO:0000398">
    <property type="term" value="P:mRNA splicing, via spliceosome"/>
    <property type="evidence" value="ECO:0000318"/>
    <property type="project" value="GO_Central"/>
</dbReference>
<dbReference type="Pfam" id="PF04676">
    <property type="entry name" value="CwfJ_C_2"/>
    <property type="match status" value="1"/>
</dbReference>
<evidence type="ECO:0000259" key="2">
    <source>
        <dbReference type="Pfam" id="PF04676"/>
    </source>
</evidence>
<dbReference type="OrthoDB" id="444325at2759"/>
<evidence type="ECO:0000256" key="1">
    <source>
        <dbReference type="SAM" id="MobiDB-lite"/>
    </source>
</evidence>
<dbReference type="GO" id="GO:0005829">
    <property type="term" value="C:cytosol"/>
    <property type="evidence" value="ECO:0007669"/>
    <property type="project" value="EnsemblFungi"/>
</dbReference>
<dbReference type="SUPFAM" id="SSF54197">
    <property type="entry name" value="HIT-like"/>
    <property type="match status" value="1"/>
</dbReference>
<sequence>MFIPTPILGLAIGGQKFTVRVQACYAGAQTEKKNINIYIYSFSSVKGTVSEAGHSSTMPKQKVLLLRSSSATLDEVLKKAADLNSKSGPFDATIITGAVLTDLAFKPANPVSFPVYVTNGGQFVSELRGSHTICDKLILLNEHGIYELPSGMKIGYFTPSERIEPSAVDAELEIFKKVGRLDILLTKEWPKSVRSKLEEVSGTDTVDQLVISSKPQYHFATLGDKYFELEPFGWDRSSMPDITRFINLATFGSGEKWAYAFNITVGTDQEASVPTNLTTNPFITMDRPKRDLDSDPLPPPKKRTKVLPAACHFCLSNPSVEDHMVISIGKHSYLTIAKGPLSVPRGEMTFSGHCLIIPIDHVPKFNSASPDQTTSAIMETEMGKEVMRYESALVNMNYKKFDMSTLVFEINSVNSVHFHKQVVPVPKYLIGSFTTALDRQLHINNEKFKKNANFTFQDFEGLQHPDFLALVNDPKTNYMQFTVYETHKASPKVFIATFKSEDSIDLQFGRRVAAFLLKLPKRVIWNSKACLQSKEEEEIEVKDFQRSFQDFEFTE</sequence>
<dbReference type="InterPro" id="IPR036265">
    <property type="entry name" value="HIT-like_sf"/>
</dbReference>
<organism evidence="4 5">
    <name type="scientific">Eremothecium gossypii (strain ATCC 10895 / CBS 109.51 / FGSC 9923 / NRRL Y-1056)</name>
    <name type="common">Yeast</name>
    <name type="synonym">Ashbya gossypii</name>
    <dbReference type="NCBI Taxonomy" id="284811"/>
    <lineage>
        <taxon>Eukaryota</taxon>
        <taxon>Fungi</taxon>
        <taxon>Dikarya</taxon>
        <taxon>Ascomycota</taxon>
        <taxon>Saccharomycotina</taxon>
        <taxon>Saccharomycetes</taxon>
        <taxon>Saccharomycetales</taxon>
        <taxon>Saccharomycetaceae</taxon>
        <taxon>Eremothecium</taxon>
    </lineage>
</organism>
<dbReference type="AlphaFoldDB" id="Q75A84"/>
<dbReference type="InterPro" id="IPR006768">
    <property type="entry name" value="Cwf19-like_C_dom-1"/>
</dbReference>
<dbReference type="InterPro" id="IPR006767">
    <property type="entry name" value="Cwf19-like_C_dom-2"/>
</dbReference>
<dbReference type="RefSeq" id="NP_984130.2">
    <property type="nucleotide sequence ID" value="NM_209483.2"/>
</dbReference>
<feature type="domain" description="Cwf19-like protein C-terminal" evidence="2">
    <location>
        <begin position="472"/>
        <end position="554"/>
    </location>
</feature>
<dbReference type="GO" id="GO:0071014">
    <property type="term" value="C:post-mRNA release spliceosomal complex"/>
    <property type="evidence" value="ECO:0000318"/>
    <property type="project" value="GO_Central"/>
</dbReference>
<dbReference type="STRING" id="284811.Q75A84"/>
<dbReference type="KEGG" id="ago:AGOS_ADR034W"/>
<dbReference type="Proteomes" id="UP000000591">
    <property type="component" value="Chromosome IV"/>
</dbReference>
<feature type="region of interest" description="Disordered" evidence="1">
    <location>
        <begin position="279"/>
        <end position="299"/>
    </location>
</feature>
<dbReference type="Pfam" id="PF04677">
    <property type="entry name" value="CwfJ_C_1"/>
    <property type="match status" value="1"/>
</dbReference>
<dbReference type="eggNOG" id="KOG2476">
    <property type="taxonomic scope" value="Eukaryota"/>
</dbReference>
<dbReference type="FunCoup" id="Q75A84">
    <property type="interactions" value="1184"/>
</dbReference>
<dbReference type="PANTHER" id="PTHR12072:SF4">
    <property type="entry name" value="CWF19-LIKE PROTEIN 1"/>
    <property type="match status" value="1"/>
</dbReference>
<evidence type="ECO:0000313" key="5">
    <source>
        <dbReference type="Proteomes" id="UP000000591"/>
    </source>
</evidence>
<dbReference type="OMA" id="FSGHCLI"/>
<reference evidence="4 5" key="1">
    <citation type="journal article" date="2004" name="Science">
        <title>The Ashbya gossypii genome as a tool for mapping the ancient Saccharomyces cerevisiae genome.</title>
        <authorList>
            <person name="Dietrich F.S."/>
            <person name="Voegeli S."/>
            <person name="Brachat S."/>
            <person name="Lerch A."/>
            <person name="Gates K."/>
            <person name="Steiner S."/>
            <person name="Mohr C."/>
            <person name="Pohlmann R."/>
            <person name="Luedi P."/>
            <person name="Choi S."/>
            <person name="Wing R.A."/>
            <person name="Flavier A."/>
            <person name="Gaffney T.D."/>
            <person name="Philippsen P."/>
        </authorList>
    </citation>
    <scope>NUCLEOTIDE SEQUENCE [LARGE SCALE GENOMIC DNA]</scope>
    <source>
        <strain evidence="5">ATCC 10895 / CBS 109.51 / FGSC 9923 / NRRL Y-1056</strain>
    </source>
</reference>
<feature type="domain" description="Cwf19-like C-terminal" evidence="3">
    <location>
        <begin position="301"/>
        <end position="429"/>
    </location>
</feature>
<dbReference type="InterPro" id="IPR040194">
    <property type="entry name" value="Cwf19-like"/>
</dbReference>
<evidence type="ECO:0000313" key="4">
    <source>
        <dbReference type="EMBL" id="AAS51954.2"/>
    </source>
</evidence>
<name>Q75A84_EREGS</name>
<dbReference type="PANTHER" id="PTHR12072">
    <property type="entry name" value="CWF19, CELL CYCLE CONTROL PROTEIN"/>
    <property type="match status" value="1"/>
</dbReference>
<reference evidence="5" key="2">
    <citation type="journal article" date="2013" name="G3 (Bethesda)">
        <title>Genomes of Ashbya fungi isolated from insects reveal four mating-type loci, numerous translocations, lack of transposons, and distinct gene duplications.</title>
        <authorList>
            <person name="Dietrich F.S."/>
            <person name="Voegeli S."/>
            <person name="Kuo S."/>
            <person name="Philippsen P."/>
        </authorList>
    </citation>
    <scope>GENOME REANNOTATION</scope>
    <source>
        <strain evidence="5">ATCC 10895 / CBS 109.51 / FGSC 9923 / NRRL Y-1056</strain>
    </source>
</reference>
<gene>
    <name evidence="4" type="ORF">AGOS_ADR034W</name>
</gene>
<dbReference type="Gene3D" id="3.30.428.10">
    <property type="entry name" value="HIT-like"/>
    <property type="match status" value="1"/>
</dbReference>
<dbReference type="InParanoid" id="Q75A84"/>
<keyword evidence="5" id="KW-1185">Reference proteome</keyword>
<accession>Q75A84</accession>
<protein>
    <submittedName>
        <fullName evidence="4">ADR034Wp</fullName>
    </submittedName>
</protein>
<proteinExistence type="predicted"/>
<dbReference type="EMBL" id="AE016817">
    <property type="protein sequence ID" value="AAS51954.2"/>
    <property type="molecule type" value="Genomic_DNA"/>
</dbReference>
<evidence type="ECO:0000259" key="3">
    <source>
        <dbReference type="Pfam" id="PF04677"/>
    </source>
</evidence>
<dbReference type="CDD" id="cd07380">
    <property type="entry name" value="MPP_CWF19_N"/>
    <property type="match status" value="1"/>
</dbReference>
<dbReference type="GeneID" id="4620279"/>
<dbReference type="GO" id="GO:0061632">
    <property type="term" value="F:RNA lariat debranching enzyme activator activity"/>
    <property type="evidence" value="ECO:0000318"/>
    <property type="project" value="GO_Central"/>
</dbReference>